<accession>A0A6J4L4S1</accession>
<name>A0A6J4L4S1_9CYAN</name>
<proteinExistence type="predicted"/>
<evidence type="ECO:0000313" key="1">
    <source>
        <dbReference type="EMBL" id="CAA9322234.1"/>
    </source>
</evidence>
<dbReference type="EMBL" id="CADCTZ010000223">
    <property type="protein sequence ID" value="CAA9322234.1"/>
    <property type="molecule type" value="Genomic_DNA"/>
</dbReference>
<reference evidence="1" key="1">
    <citation type="submission" date="2020-02" db="EMBL/GenBank/DDBJ databases">
        <authorList>
            <person name="Meier V. D."/>
        </authorList>
    </citation>
    <scope>NUCLEOTIDE SEQUENCE</scope>
    <source>
        <strain evidence="1">AVDCRST_MAG84</strain>
    </source>
</reference>
<gene>
    <name evidence="1" type="ORF">AVDCRST_MAG84-1424</name>
</gene>
<protein>
    <submittedName>
        <fullName evidence="1">Uncharacterized protein</fullName>
    </submittedName>
</protein>
<dbReference type="AlphaFoldDB" id="A0A6J4L4S1"/>
<organism evidence="1">
    <name type="scientific">uncultured Microcoleus sp</name>
    <dbReference type="NCBI Taxonomy" id="259945"/>
    <lineage>
        <taxon>Bacteria</taxon>
        <taxon>Bacillati</taxon>
        <taxon>Cyanobacteriota</taxon>
        <taxon>Cyanophyceae</taxon>
        <taxon>Oscillatoriophycideae</taxon>
        <taxon>Oscillatoriales</taxon>
        <taxon>Microcoleaceae</taxon>
        <taxon>Microcoleus</taxon>
        <taxon>environmental samples</taxon>
    </lineage>
</organism>
<sequence length="39" mass="4567">MRTLQIEFVRAGLFPLPSFLFLLNKKPRFLQETGVFPTN</sequence>